<gene>
    <name evidence="2" type="ORF">B0I36DRAFT_349157</name>
</gene>
<evidence type="ECO:0000313" key="2">
    <source>
        <dbReference type="EMBL" id="KAH7031013.1"/>
    </source>
</evidence>
<sequence length="180" mass="19929">MPASRARLAAENDTSASVAAGLRSRSVGGRPNKRVRHESPSNAERLISNNDNVNNLNDNRAGNHEAAAASLNTRDSRPIPLDLNKCLLRLNANPNAFVALAEFIALDMATSDLITRFSWAKFLDWHHTIERLGYNTGVVDAALGRYETSDGSLVNDKYSWHVFLLEAHPQSSQANRRPRR</sequence>
<dbReference type="Proteomes" id="UP000756346">
    <property type="component" value="Unassembled WGS sequence"/>
</dbReference>
<comment type="caution">
    <text evidence="2">The sequence shown here is derived from an EMBL/GenBank/DDBJ whole genome shotgun (WGS) entry which is preliminary data.</text>
</comment>
<feature type="region of interest" description="Disordered" evidence="1">
    <location>
        <begin position="1"/>
        <end position="40"/>
    </location>
</feature>
<dbReference type="GeneID" id="70186310"/>
<evidence type="ECO:0000313" key="3">
    <source>
        <dbReference type="Proteomes" id="UP000756346"/>
    </source>
</evidence>
<dbReference type="OrthoDB" id="4787622at2759"/>
<accession>A0A9P8Y789</accession>
<dbReference type="RefSeq" id="XP_046012693.1">
    <property type="nucleotide sequence ID" value="XM_046156764.1"/>
</dbReference>
<proteinExistence type="predicted"/>
<evidence type="ECO:0000256" key="1">
    <source>
        <dbReference type="SAM" id="MobiDB-lite"/>
    </source>
</evidence>
<dbReference type="AlphaFoldDB" id="A0A9P8Y789"/>
<dbReference type="EMBL" id="JAGTJQ010000005">
    <property type="protein sequence ID" value="KAH7031013.1"/>
    <property type="molecule type" value="Genomic_DNA"/>
</dbReference>
<keyword evidence="3" id="KW-1185">Reference proteome</keyword>
<name>A0A9P8Y789_9PEZI</name>
<reference evidence="2" key="1">
    <citation type="journal article" date="2021" name="Nat. Commun.">
        <title>Genetic determinants of endophytism in the Arabidopsis root mycobiome.</title>
        <authorList>
            <person name="Mesny F."/>
            <person name="Miyauchi S."/>
            <person name="Thiergart T."/>
            <person name="Pickel B."/>
            <person name="Atanasova L."/>
            <person name="Karlsson M."/>
            <person name="Huettel B."/>
            <person name="Barry K.W."/>
            <person name="Haridas S."/>
            <person name="Chen C."/>
            <person name="Bauer D."/>
            <person name="Andreopoulos W."/>
            <person name="Pangilinan J."/>
            <person name="LaButti K."/>
            <person name="Riley R."/>
            <person name="Lipzen A."/>
            <person name="Clum A."/>
            <person name="Drula E."/>
            <person name="Henrissat B."/>
            <person name="Kohler A."/>
            <person name="Grigoriev I.V."/>
            <person name="Martin F.M."/>
            <person name="Hacquard S."/>
        </authorList>
    </citation>
    <scope>NUCLEOTIDE SEQUENCE</scope>
    <source>
        <strain evidence="2">MPI-CAGE-CH-0230</strain>
    </source>
</reference>
<organism evidence="2 3">
    <name type="scientific">Microdochium trichocladiopsis</name>
    <dbReference type="NCBI Taxonomy" id="1682393"/>
    <lineage>
        <taxon>Eukaryota</taxon>
        <taxon>Fungi</taxon>
        <taxon>Dikarya</taxon>
        <taxon>Ascomycota</taxon>
        <taxon>Pezizomycotina</taxon>
        <taxon>Sordariomycetes</taxon>
        <taxon>Xylariomycetidae</taxon>
        <taxon>Xylariales</taxon>
        <taxon>Microdochiaceae</taxon>
        <taxon>Microdochium</taxon>
    </lineage>
</organism>
<protein>
    <submittedName>
        <fullName evidence="2">Uncharacterized protein</fullName>
    </submittedName>
</protein>